<proteinExistence type="predicted"/>
<protein>
    <recommendedName>
        <fullName evidence="4">Surface rod structure-forming protein G</fullName>
    </recommendedName>
</protein>
<evidence type="ECO:0000313" key="2">
    <source>
        <dbReference type="EMBL" id="PFG44042.1"/>
    </source>
</evidence>
<feature type="chain" id="PRO_5038752569" description="Surface rod structure-forming protein G" evidence="1">
    <location>
        <begin position="21"/>
        <end position="204"/>
    </location>
</feature>
<dbReference type="RefSeq" id="WP_098464311.1">
    <property type="nucleotide sequence ID" value="NZ_PDJJ01000001.1"/>
</dbReference>
<keyword evidence="1" id="KW-0732">Signal</keyword>
<comment type="caution">
    <text evidence="2">The sequence shown here is derived from an EMBL/GenBank/DDBJ whole genome shotgun (WGS) entry which is preliminary data.</text>
</comment>
<reference evidence="2 3" key="1">
    <citation type="submission" date="2017-10" db="EMBL/GenBank/DDBJ databases">
        <title>Sequencing the genomes of 1000 actinobacteria strains.</title>
        <authorList>
            <person name="Klenk H.-P."/>
        </authorList>
    </citation>
    <scope>NUCLEOTIDE SEQUENCE [LARGE SCALE GENOMIC DNA]</scope>
    <source>
        <strain evidence="2 3">DSM 21863</strain>
    </source>
</reference>
<dbReference type="Proteomes" id="UP000224130">
    <property type="component" value="Unassembled WGS sequence"/>
</dbReference>
<dbReference type="AlphaFoldDB" id="A0A2A9F0G3"/>
<name>A0A2A9F0G3_9MICO</name>
<evidence type="ECO:0008006" key="4">
    <source>
        <dbReference type="Google" id="ProtNLM"/>
    </source>
</evidence>
<accession>A0A2A9F0G3</accession>
<dbReference type="OrthoDB" id="5196645at2"/>
<feature type="signal peptide" evidence="1">
    <location>
        <begin position="1"/>
        <end position="20"/>
    </location>
</feature>
<keyword evidence="3" id="KW-1185">Reference proteome</keyword>
<dbReference type="EMBL" id="PDJJ01000001">
    <property type="protein sequence ID" value="PFG44042.1"/>
    <property type="molecule type" value="Genomic_DNA"/>
</dbReference>
<evidence type="ECO:0000256" key="1">
    <source>
        <dbReference type="SAM" id="SignalP"/>
    </source>
</evidence>
<sequence length="204" mass="21759">MRTFLAAVTIGALLSGGSLAVATPAATAAPVGTTVAATKVVPKLTIRKIPTKRAPYGGKATVKPRVATTGVVSVRKKTITVKKTSTGATVAKNVRKARLAPGTYRVTTKVRFQRYDSVTRQKRGEVRTKTRTQTLVVKAGVRPTSTSPDGWDCPGWAPIKGNRGSTDWIYHVPGGRWYEVTNPEECFTTASAAREAGYRASKNG</sequence>
<evidence type="ECO:0000313" key="3">
    <source>
        <dbReference type="Proteomes" id="UP000224130"/>
    </source>
</evidence>
<organism evidence="2 3">
    <name type="scientific">Isoptericola jiangsuensis</name>
    <dbReference type="NCBI Taxonomy" id="548579"/>
    <lineage>
        <taxon>Bacteria</taxon>
        <taxon>Bacillati</taxon>
        <taxon>Actinomycetota</taxon>
        <taxon>Actinomycetes</taxon>
        <taxon>Micrococcales</taxon>
        <taxon>Promicromonosporaceae</taxon>
        <taxon>Isoptericola</taxon>
    </lineage>
</organism>
<gene>
    <name evidence="2" type="ORF">ATJ88_2759</name>
</gene>